<gene>
    <name evidence="2" type="ORF">LIER_37728</name>
</gene>
<dbReference type="EMBL" id="BAABME010018417">
    <property type="protein sequence ID" value="GAA0153742.1"/>
    <property type="molecule type" value="Genomic_DNA"/>
</dbReference>
<dbReference type="PANTHER" id="PTHR33116:SF76">
    <property type="entry name" value="DUF4283 DOMAIN-CONTAINING PROTEIN"/>
    <property type="match status" value="1"/>
</dbReference>
<comment type="caution">
    <text evidence="2">The sequence shown here is derived from an EMBL/GenBank/DDBJ whole genome shotgun (WGS) entry which is preliminary data.</text>
</comment>
<name>A0AAV3PPT5_LITER</name>
<feature type="signal peptide" evidence="1">
    <location>
        <begin position="1"/>
        <end position="18"/>
    </location>
</feature>
<keyword evidence="3" id="KW-1185">Reference proteome</keyword>
<dbReference type="GO" id="GO:0003964">
    <property type="term" value="F:RNA-directed DNA polymerase activity"/>
    <property type="evidence" value="ECO:0007669"/>
    <property type="project" value="UniProtKB-KW"/>
</dbReference>
<reference evidence="2 3" key="1">
    <citation type="submission" date="2024-01" db="EMBL/GenBank/DDBJ databases">
        <title>The complete chloroplast genome sequence of Lithospermum erythrorhizon: insights into the phylogenetic relationship among Boraginaceae species and the maternal lineages of purple gromwells.</title>
        <authorList>
            <person name="Okada T."/>
            <person name="Watanabe K."/>
        </authorList>
    </citation>
    <scope>NUCLEOTIDE SEQUENCE [LARGE SCALE GENOMIC DNA]</scope>
</reference>
<accession>A0AAV3PPT5</accession>
<sequence>MLLMLVLEVFNCLMKVASQAAGFKFHHLCQAQQITHMSFADDMVIVVSPTQQSIEIVQGCLELFGEISGLKLNCAKSKVYFGSVSRLEMERICGLLQMEERSLPMKYLGIPLTSGHLTCEDYRGLTDRICSKINSWQARQLSFGGRAQLVRSSIFGLQNFWCANVPVPKYVIQEVEQRIRTFLWAGKGEGPYHSKVSWKTLCLPLKEGRLGFKCMLTWSRVCLGEEVGTPGIGARY</sequence>
<dbReference type="PANTHER" id="PTHR33116">
    <property type="entry name" value="REVERSE TRANSCRIPTASE ZINC-BINDING DOMAIN-CONTAINING PROTEIN-RELATED-RELATED"/>
    <property type="match status" value="1"/>
</dbReference>
<keyword evidence="2" id="KW-0695">RNA-directed DNA polymerase</keyword>
<organism evidence="2 3">
    <name type="scientific">Lithospermum erythrorhizon</name>
    <name type="common">Purple gromwell</name>
    <name type="synonym">Lithospermum officinale var. erythrorhizon</name>
    <dbReference type="NCBI Taxonomy" id="34254"/>
    <lineage>
        <taxon>Eukaryota</taxon>
        <taxon>Viridiplantae</taxon>
        <taxon>Streptophyta</taxon>
        <taxon>Embryophyta</taxon>
        <taxon>Tracheophyta</taxon>
        <taxon>Spermatophyta</taxon>
        <taxon>Magnoliopsida</taxon>
        <taxon>eudicotyledons</taxon>
        <taxon>Gunneridae</taxon>
        <taxon>Pentapetalae</taxon>
        <taxon>asterids</taxon>
        <taxon>lamiids</taxon>
        <taxon>Boraginales</taxon>
        <taxon>Boraginaceae</taxon>
        <taxon>Boraginoideae</taxon>
        <taxon>Lithospermeae</taxon>
        <taxon>Lithospermum</taxon>
    </lineage>
</organism>
<feature type="chain" id="PRO_5043472568" evidence="1">
    <location>
        <begin position="19"/>
        <end position="236"/>
    </location>
</feature>
<dbReference type="AlphaFoldDB" id="A0AAV3PPT5"/>
<keyword evidence="2" id="KW-0808">Transferase</keyword>
<dbReference type="Proteomes" id="UP001454036">
    <property type="component" value="Unassembled WGS sequence"/>
</dbReference>
<evidence type="ECO:0000256" key="1">
    <source>
        <dbReference type="SAM" id="SignalP"/>
    </source>
</evidence>
<evidence type="ECO:0000313" key="3">
    <source>
        <dbReference type="Proteomes" id="UP001454036"/>
    </source>
</evidence>
<keyword evidence="1" id="KW-0732">Signal</keyword>
<evidence type="ECO:0000313" key="2">
    <source>
        <dbReference type="EMBL" id="GAA0153742.1"/>
    </source>
</evidence>
<protein>
    <submittedName>
        <fullName evidence="2">Reverse transcriptase</fullName>
    </submittedName>
</protein>
<keyword evidence="2" id="KW-0548">Nucleotidyltransferase</keyword>
<proteinExistence type="predicted"/>